<evidence type="ECO:0000259" key="1">
    <source>
        <dbReference type="SMART" id="SM00849"/>
    </source>
</evidence>
<gene>
    <name evidence="2" type="ORF">GCM10007935_16260</name>
</gene>
<organism evidence="2 3">
    <name type="scientific">Hydrogenophaga electricum</name>
    <dbReference type="NCBI Taxonomy" id="1230953"/>
    <lineage>
        <taxon>Bacteria</taxon>
        <taxon>Pseudomonadati</taxon>
        <taxon>Pseudomonadota</taxon>
        <taxon>Betaproteobacteria</taxon>
        <taxon>Burkholderiales</taxon>
        <taxon>Comamonadaceae</taxon>
        <taxon>Hydrogenophaga</taxon>
    </lineage>
</organism>
<dbReference type="Gene3D" id="3.60.15.10">
    <property type="entry name" value="Ribonuclease Z/Hydroxyacylglutathione hydrolase-like"/>
    <property type="match status" value="1"/>
</dbReference>
<comment type="caution">
    <text evidence="2">The sequence shown here is derived from an EMBL/GenBank/DDBJ whole genome shotgun (WGS) entry which is preliminary data.</text>
</comment>
<sequence length="361" mass="40413">MTPPTKDDLEARLHYPLADTLPEPGRSLEVAPGIRWLRMPLPFALDHINLWLLRDTIDGVDGWTVVDCGIARDTLRTLWEQVFTHELQGLPVLRVIVTHMHPDHIGLAHWLCEHWSTPERACPLWISATDYHLARLGTQGPTAFGGDGAAAFFQAHGLTDPDALAQVRARTSYFPSLVPSVPPRFHRLLDGMPVTIGGRVWRCIAGYGHAPEHMALYSDAAGVLISGDMVLPRISTNVSVYDSEPESDPLTLFLDSLERYRPLPPDTLVLPSHGKPFTGLHERIQQLQDHHAERLTEVMAACRTRPMSAHDILPVLFTRALDLHQTTFAMGESVAHLHRLWFAGQLRRRHDADGVYRFAAV</sequence>
<name>A0ABQ6C2T2_9BURK</name>
<dbReference type="InterPro" id="IPR048933">
    <property type="entry name" value="B_lactamase-like_C"/>
</dbReference>
<accession>A0ABQ6C2T2</accession>
<dbReference type="InterPro" id="IPR050662">
    <property type="entry name" value="Sec-metab_biosynth-thioest"/>
</dbReference>
<dbReference type="Pfam" id="PF00753">
    <property type="entry name" value="Lactamase_B"/>
    <property type="match status" value="1"/>
</dbReference>
<feature type="domain" description="Metallo-beta-lactamase" evidence="1">
    <location>
        <begin position="47"/>
        <end position="273"/>
    </location>
</feature>
<evidence type="ECO:0000313" key="2">
    <source>
        <dbReference type="EMBL" id="GLS14195.1"/>
    </source>
</evidence>
<dbReference type="Gene3D" id="1.10.10.10">
    <property type="entry name" value="Winged helix-like DNA-binding domain superfamily/Winged helix DNA-binding domain"/>
    <property type="match status" value="1"/>
</dbReference>
<dbReference type="GO" id="GO:0016787">
    <property type="term" value="F:hydrolase activity"/>
    <property type="evidence" value="ECO:0007669"/>
    <property type="project" value="UniProtKB-KW"/>
</dbReference>
<proteinExistence type="predicted"/>
<protein>
    <submittedName>
        <fullName evidence="2">Zn-dependent hydrolase</fullName>
    </submittedName>
</protein>
<dbReference type="InterPro" id="IPR036866">
    <property type="entry name" value="RibonucZ/Hydroxyglut_hydro"/>
</dbReference>
<reference evidence="3" key="1">
    <citation type="journal article" date="2019" name="Int. J. Syst. Evol. Microbiol.">
        <title>The Global Catalogue of Microorganisms (GCM) 10K type strain sequencing project: providing services to taxonomists for standard genome sequencing and annotation.</title>
        <authorList>
            <consortium name="The Broad Institute Genomics Platform"/>
            <consortium name="The Broad Institute Genome Sequencing Center for Infectious Disease"/>
            <person name="Wu L."/>
            <person name="Ma J."/>
        </authorList>
    </citation>
    <scope>NUCLEOTIDE SEQUENCE [LARGE SCALE GENOMIC DNA]</scope>
    <source>
        <strain evidence="3">NBRC 109341</strain>
    </source>
</reference>
<dbReference type="Pfam" id="PF21221">
    <property type="entry name" value="B_lactamase-like_C"/>
    <property type="match status" value="1"/>
</dbReference>
<dbReference type="RefSeq" id="WP_284307372.1">
    <property type="nucleotide sequence ID" value="NZ_BSPB01000009.1"/>
</dbReference>
<evidence type="ECO:0000313" key="3">
    <source>
        <dbReference type="Proteomes" id="UP001156903"/>
    </source>
</evidence>
<dbReference type="Proteomes" id="UP001156903">
    <property type="component" value="Unassembled WGS sequence"/>
</dbReference>
<keyword evidence="3" id="KW-1185">Reference proteome</keyword>
<keyword evidence="2" id="KW-0378">Hydrolase</keyword>
<dbReference type="PANTHER" id="PTHR23131:SF4">
    <property type="entry name" value="METALLO-BETA-LACTAMASE SUPERFAMILY POTEIN"/>
    <property type="match status" value="1"/>
</dbReference>
<dbReference type="InterPro" id="IPR036388">
    <property type="entry name" value="WH-like_DNA-bd_sf"/>
</dbReference>
<dbReference type="SUPFAM" id="SSF56281">
    <property type="entry name" value="Metallo-hydrolase/oxidoreductase"/>
    <property type="match status" value="1"/>
</dbReference>
<dbReference type="EMBL" id="BSPB01000009">
    <property type="protein sequence ID" value="GLS14195.1"/>
    <property type="molecule type" value="Genomic_DNA"/>
</dbReference>
<dbReference type="InterPro" id="IPR001279">
    <property type="entry name" value="Metallo-B-lactamas"/>
</dbReference>
<dbReference type="SMART" id="SM00849">
    <property type="entry name" value="Lactamase_B"/>
    <property type="match status" value="1"/>
</dbReference>
<dbReference type="PANTHER" id="PTHR23131">
    <property type="entry name" value="ENDORIBONUCLEASE LACTB2"/>
    <property type="match status" value="1"/>
</dbReference>